<organism evidence="10 11">
    <name type="scientific">Phnomibacter ginsenosidimutans</name>
    <dbReference type="NCBI Taxonomy" id="2676868"/>
    <lineage>
        <taxon>Bacteria</taxon>
        <taxon>Pseudomonadati</taxon>
        <taxon>Bacteroidota</taxon>
        <taxon>Chitinophagia</taxon>
        <taxon>Chitinophagales</taxon>
        <taxon>Chitinophagaceae</taxon>
        <taxon>Phnomibacter</taxon>
    </lineage>
</organism>
<feature type="signal peptide" evidence="4">
    <location>
        <begin position="1"/>
        <end position="20"/>
    </location>
</feature>
<sequence>MRKATWILGLMMCCSLLLQAQVRHVQSFNKGWKFYAGDDSLASQTIFNDSKWRPLQLPHDWSIESHFSARFPATNQGGALPGGIGWYRKTFTMPASASTKITSIHFDGVYKNSEVWINGHWLGKRPNGYVNFSYDLTPYLQYGNTNVIAVRVDNSAQPDSRWYSGSGIYRDVQLVTTNKVSLANEGGVFVTTPIVSNEYAQVSFQYDIRNADNEAVLVNVYTDVLDASGKKIASSKSPILRKVNQGKQVYADMLRIARPVRWSVEHPYLYKAITKIEVNGQLVDEQVHPLGIRSFRFDSEKGFFLNEQPLKIQGVCQHHDLGVFGAAFNKAAAIRQLRILKEMGVNAIRFSHNPPASTLLDLCDSMGFLVVDEAFDMWRKKKNKFDYHLQFNDWHEQDLRAMVLRDRNHPSVFMWSIGNEIREQFDSSGTVIARRLSTIVKSLDTTRPVTSALTETFLEKNFIAQSNALDVLSFNYKEYDYPHLPKRFPGASFIASETASALSTRGVYVGAADSMHVWPPNFKEQENFSGGYADTTCNAYDNTYAYWGATHEKAWLAVKKYPHIAGGFVWSGFDYLGEPLPYNFPARSSYYGIIDLAGFPKDVYYMYQSEWTNKPVLHVLPHWNWKKGDTVDVVAYYSQADAVELFLNDRSLGKKSKTDSSLHVQWRVPFAPGSIKAIAWKDGKIVQTTSTSTTGKPVAIRLLADRKIVQANGQDAAFIEVQLVDAQGRVVPDADVSISATVTGAATLAGTDNGFQAETVSLKSNQRRTWKGKALVVVQSAERQGNITVTVKAAGIVTAVIALKCQ</sequence>
<evidence type="ECO:0000256" key="4">
    <source>
        <dbReference type="SAM" id="SignalP"/>
    </source>
</evidence>
<dbReference type="InterPro" id="IPR008979">
    <property type="entry name" value="Galactose-bd-like_sf"/>
</dbReference>
<dbReference type="PANTHER" id="PTHR42732">
    <property type="entry name" value="BETA-GALACTOSIDASE"/>
    <property type="match status" value="1"/>
</dbReference>
<dbReference type="InterPro" id="IPR023232">
    <property type="entry name" value="Glyco_hydro_2_AS"/>
</dbReference>
<accession>A0A6I6GAZ3</accession>
<evidence type="ECO:0000256" key="3">
    <source>
        <dbReference type="ARBA" id="ARBA00023295"/>
    </source>
</evidence>
<dbReference type="PROSITE" id="PS00608">
    <property type="entry name" value="GLYCOSYL_HYDROL_F2_2"/>
    <property type="match status" value="1"/>
</dbReference>
<feature type="domain" description="Glycoside hydrolase family 2 immunoglobulin-like beta-sandwich" evidence="5">
    <location>
        <begin position="188"/>
        <end position="293"/>
    </location>
</feature>
<dbReference type="InterPro" id="IPR006102">
    <property type="entry name" value="Ig-like_GH2"/>
</dbReference>
<feature type="domain" description="DUF4982" evidence="8">
    <location>
        <begin position="630"/>
        <end position="686"/>
    </location>
</feature>
<gene>
    <name evidence="10" type="ORF">GLV81_12835</name>
</gene>
<evidence type="ECO:0000259" key="5">
    <source>
        <dbReference type="Pfam" id="PF00703"/>
    </source>
</evidence>
<dbReference type="InterPro" id="IPR013783">
    <property type="entry name" value="Ig-like_fold"/>
</dbReference>
<dbReference type="Gene3D" id="3.20.20.80">
    <property type="entry name" value="Glycosidases"/>
    <property type="match status" value="1"/>
</dbReference>
<feature type="chain" id="PRO_5026351666" evidence="4">
    <location>
        <begin position="21"/>
        <end position="806"/>
    </location>
</feature>
<feature type="domain" description="Glycoside hydrolase family 2 catalytic" evidence="6">
    <location>
        <begin position="301"/>
        <end position="481"/>
    </location>
</feature>
<dbReference type="Pfam" id="PF02837">
    <property type="entry name" value="Glyco_hydro_2_N"/>
    <property type="match status" value="1"/>
</dbReference>
<dbReference type="Gene3D" id="2.60.120.260">
    <property type="entry name" value="Galactose-binding domain-like"/>
    <property type="match status" value="1"/>
</dbReference>
<dbReference type="SUPFAM" id="SSF49373">
    <property type="entry name" value="Invasin/intimin cell-adhesion fragments"/>
    <property type="match status" value="1"/>
</dbReference>
<evidence type="ECO:0000259" key="8">
    <source>
        <dbReference type="Pfam" id="PF16355"/>
    </source>
</evidence>
<comment type="similarity">
    <text evidence="1">Belongs to the glycosyl hydrolase 2 family.</text>
</comment>
<dbReference type="KEGG" id="fls:GLV81_12835"/>
<dbReference type="PRINTS" id="PR00132">
    <property type="entry name" value="GLHYDRLASE2"/>
</dbReference>
<dbReference type="AlphaFoldDB" id="A0A6I6GAZ3"/>
<dbReference type="InterPro" id="IPR006101">
    <property type="entry name" value="Glyco_hydro_2"/>
</dbReference>
<dbReference type="InterPro" id="IPR036156">
    <property type="entry name" value="Beta-gal/glucu_dom_sf"/>
</dbReference>
<evidence type="ECO:0000259" key="7">
    <source>
        <dbReference type="Pfam" id="PF02837"/>
    </source>
</evidence>
<dbReference type="InterPro" id="IPR006104">
    <property type="entry name" value="Glyco_hydro_2_N"/>
</dbReference>
<dbReference type="PANTHER" id="PTHR42732:SF1">
    <property type="entry name" value="BETA-MANNOSIDASE"/>
    <property type="match status" value="1"/>
</dbReference>
<dbReference type="Pfam" id="PF02836">
    <property type="entry name" value="Glyco_hydro_2_C"/>
    <property type="match status" value="1"/>
</dbReference>
<keyword evidence="4" id="KW-0732">Signal</keyword>
<dbReference type="SUPFAM" id="SSF49785">
    <property type="entry name" value="Galactose-binding domain-like"/>
    <property type="match status" value="1"/>
</dbReference>
<evidence type="ECO:0000313" key="11">
    <source>
        <dbReference type="Proteomes" id="UP000426027"/>
    </source>
</evidence>
<dbReference type="InterPro" id="IPR040605">
    <property type="entry name" value="Glyco_hydro2_dom5"/>
</dbReference>
<keyword evidence="3" id="KW-0326">Glycosidase</keyword>
<dbReference type="SUPFAM" id="SSF51445">
    <property type="entry name" value="(Trans)glycosidases"/>
    <property type="match status" value="1"/>
</dbReference>
<feature type="domain" description="Glycosyl hydrolases family 2 sugar binding" evidence="7">
    <location>
        <begin position="83"/>
        <end position="177"/>
    </location>
</feature>
<dbReference type="GO" id="GO:0005975">
    <property type="term" value="P:carbohydrate metabolic process"/>
    <property type="evidence" value="ECO:0007669"/>
    <property type="project" value="InterPro"/>
</dbReference>
<dbReference type="Pfam" id="PF18565">
    <property type="entry name" value="Glyco_hydro2_C5"/>
    <property type="match status" value="1"/>
</dbReference>
<keyword evidence="11" id="KW-1185">Reference proteome</keyword>
<dbReference type="GO" id="GO:0004553">
    <property type="term" value="F:hydrolase activity, hydrolyzing O-glycosyl compounds"/>
    <property type="evidence" value="ECO:0007669"/>
    <property type="project" value="InterPro"/>
</dbReference>
<dbReference type="InterPro" id="IPR051913">
    <property type="entry name" value="GH2_Domain-Containing"/>
</dbReference>
<feature type="domain" description="Glycoside hydrolase family 2" evidence="9">
    <location>
        <begin position="700"/>
        <end position="800"/>
    </location>
</feature>
<dbReference type="InterPro" id="IPR017853">
    <property type="entry name" value="GH"/>
</dbReference>
<dbReference type="Pfam" id="PF16355">
    <property type="entry name" value="DUF4982"/>
    <property type="match status" value="1"/>
</dbReference>
<reference evidence="10 11" key="1">
    <citation type="submission" date="2019-11" db="EMBL/GenBank/DDBJ databases">
        <authorList>
            <person name="Im W.T."/>
        </authorList>
    </citation>
    <scope>NUCLEOTIDE SEQUENCE [LARGE SCALE GENOMIC DNA]</scope>
    <source>
        <strain evidence="10 11">SB-02</strain>
    </source>
</reference>
<evidence type="ECO:0000256" key="1">
    <source>
        <dbReference type="ARBA" id="ARBA00007401"/>
    </source>
</evidence>
<proteinExistence type="inferred from homology"/>
<evidence type="ECO:0000259" key="9">
    <source>
        <dbReference type="Pfam" id="PF18565"/>
    </source>
</evidence>
<protein>
    <submittedName>
        <fullName evidence="10">DUF4982 domain-containing protein</fullName>
    </submittedName>
</protein>
<dbReference type="EMBL" id="CP046566">
    <property type="protein sequence ID" value="QGW30066.1"/>
    <property type="molecule type" value="Genomic_DNA"/>
</dbReference>
<evidence type="ECO:0000313" key="10">
    <source>
        <dbReference type="EMBL" id="QGW30066.1"/>
    </source>
</evidence>
<evidence type="ECO:0000256" key="2">
    <source>
        <dbReference type="ARBA" id="ARBA00022801"/>
    </source>
</evidence>
<keyword evidence="2" id="KW-0378">Hydrolase</keyword>
<name>A0A6I6GAZ3_9BACT</name>
<dbReference type="InterPro" id="IPR008964">
    <property type="entry name" value="Invasin/intimin_cell_adhesion"/>
</dbReference>
<dbReference type="SUPFAM" id="SSF49303">
    <property type="entry name" value="beta-Galactosidase/glucuronidase domain"/>
    <property type="match status" value="1"/>
</dbReference>
<dbReference type="Gene3D" id="2.60.40.10">
    <property type="entry name" value="Immunoglobulins"/>
    <property type="match status" value="3"/>
</dbReference>
<dbReference type="InterPro" id="IPR006103">
    <property type="entry name" value="Glyco_hydro_2_cat"/>
</dbReference>
<evidence type="ECO:0000259" key="6">
    <source>
        <dbReference type="Pfam" id="PF02836"/>
    </source>
</evidence>
<dbReference type="Proteomes" id="UP000426027">
    <property type="component" value="Chromosome"/>
</dbReference>
<dbReference type="Pfam" id="PF00703">
    <property type="entry name" value="Glyco_hydro_2"/>
    <property type="match status" value="1"/>
</dbReference>
<dbReference type="InterPro" id="IPR032311">
    <property type="entry name" value="DUF4982"/>
</dbReference>